<dbReference type="AlphaFoldDB" id="A0A0N4YQD1"/>
<dbReference type="WBParaSite" id="NBR_0001945301-mRNA-1">
    <property type="protein sequence ID" value="NBR_0001945301-mRNA-1"/>
    <property type="gene ID" value="NBR_0001945301"/>
</dbReference>
<reference evidence="5" key="1">
    <citation type="submission" date="2017-02" db="UniProtKB">
        <authorList>
            <consortium name="WormBaseParasite"/>
        </authorList>
    </citation>
    <scope>IDENTIFICATION</scope>
</reference>
<evidence type="ECO:0000256" key="1">
    <source>
        <dbReference type="ARBA" id="ARBA00004496"/>
    </source>
</evidence>
<organism evidence="5">
    <name type="scientific">Nippostrongylus brasiliensis</name>
    <name type="common">Rat hookworm</name>
    <dbReference type="NCBI Taxonomy" id="27835"/>
    <lineage>
        <taxon>Eukaryota</taxon>
        <taxon>Metazoa</taxon>
        <taxon>Ecdysozoa</taxon>
        <taxon>Nematoda</taxon>
        <taxon>Chromadorea</taxon>
        <taxon>Rhabditida</taxon>
        <taxon>Rhabditina</taxon>
        <taxon>Rhabditomorpha</taxon>
        <taxon>Strongyloidea</taxon>
        <taxon>Heligmosomidae</taxon>
        <taxon>Nippostrongylus</taxon>
    </lineage>
</organism>
<dbReference type="OMA" id="WINWGRE"/>
<feature type="region of interest" description="Disordered" evidence="3">
    <location>
        <begin position="229"/>
        <end position="262"/>
    </location>
</feature>
<protein>
    <submittedName>
        <fullName evidence="5">Non-specific protein-tyrosine kinase</fullName>
    </submittedName>
</protein>
<feature type="domain" description="UBA" evidence="4">
    <location>
        <begin position="453"/>
        <end position="495"/>
    </location>
</feature>
<sequence length="496" mass="52674">LSGSFIHAAHGDVLNGESWGTPDKIDDIYLKNPVRGEPISLAMNGVPVLVPSVADVSHPYFSSPNVHCSVPTSSKIRDPLAVDWSDAFDAAAFDEGLGLTSSTSSYPPQSLPSSSNLSASRPVISSSTVPSKPQQENGSTSIMASIMGQLRVDTTKPMPNVSAPGRSQEPNVPNESDVGLVHRRVSSQPILDENRRSRVQSEIFNALPPPSSLFFGSTTNIAANHVTTATSTPKPKVESHNNTVSDAPSSSSSSSSSSKPALSIEGVLQPIRLPIGGVNPVTRPPAAPVAEFRPTSVVNPQNPTLVIPQQATIQHTPVSMQRQLPLYSVSNNAIRFGMPPTYGTGPLTLPNRGYAATPYGNGLPVWGSSTLPPRLDPVTPFRIGENEDIIEALDPLLSSSRTQRSTNGQQSTNGISGISRAQEMEILYSDAPFADHSRCDRMVASCQGNIEAALKELKIEHLIETQIASSREAAMRALTSKAWDLNAAAELLLTST</sequence>
<feature type="compositionally biased region" description="Low complexity" evidence="3">
    <location>
        <begin position="249"/>
        <end position="258"/>
    </location>
</feature>
<evidence type="ECO:0000256" key="2">
    <source>
        <dbReference type="ARBA" id="ARBA00022490"/>
    </source>
</evidence>
<dbReference type="GO" id="GO:0005737">
    <property type="term" value="C:cytoplasm"/>
    <property type="evidence" value="ECO:0007669"/>
    <property type="project" value="UniProtKB-SubCell"/>
</dbReference>
<keyword evidence="2" id="KW-0963">Cytoplasm</keyword>
<comment type="subcellular location">
    <subcellularLocation>
        <location evidence="1">Cytoplasm</location>
    </subcellularLocation>
</comment>
<dbReference type="InterPro" id="IPR037085">
    <property type="entry name" value="Cdc42-bd-like_dom_sf"/>
</dbReference>
<dbReference type="InterPro" id="IPR015940">
    <property type="entry name" value="UBA"/>
</dbReference>
<dbReference type="Gene3D" id="4.10.680.10">
    <property type="entry name" value="Cdc42-like binding domain"/>
    <property type="match status" value="1"/>
</dbReference>
<dbReference type="PROSITE" id="PS50030">
    <property type="entry name" value="UBA"/>
    <property type="match status" value="1"/>
</dbReference>
<feature type="region of interest" description="Disordered" evidence="3">
    <location>
        <begin position="100"/>
        <end position="138"/>
    </location>
</feature>
<feature type="region of interest" description="Disordered" evidence="3">
    <location>
        <begin position="154"/>
        <end position="178"/>
    </location>
</feature>
<evidence type="ECO:0000256" key="3">
    <source>
        <dbReference type="SAM" id="MobiDB-lite"/>
    </source>
</evidence>
<name>A0A0N4YQD1_NIPBR</name>
<feature type="compositionally biased region" description="Low complexity" evidence="3">
    <location>
        <begin position="100"/>
        <end position="120"/>
    </location>
</feature>
<dbReference type="Pfam" id="PF09027">
    <property type="entry name" value="GTPase_binding"/>
    <property type="match status" value="1"/>
</dbReference>
<evidence type="ECO:0000259" key="4">
    <source>
        <dbReference type="PROSITE" id="PS50030"/>
    </source>
</evidence>
<evidence type="ECO:0000313" key="5">
    <source>
        <dbReference type="WBParaSite" id="NBR_0001945301-mRNA-1"/>
    </source>
</evidence>
<proteinExistence type="predicted"/>
<accession>A0A0N4YQD1</accession>
<feature type="compositionally biased region" description="Polar residues" evidence="3">
    <location>
        <begin position="123"/>
        <end position="138"/>
    </location>
</feature>
<dbReference type="InterPro" id="IPR015116">
    <property type="entry name" value="Cdc42-bd-like"/>
</dbReference>